<dbReference type="Gramene" id="rna16218">
    <property type="protein sequence ID" value="RHN67953.1"/>
    <property type="gene ID" value="gene16218"/>
</dbReference>
<reference evidence="6" key="1">
    <citation type="journal article" date="2018" name="Nat. Plants">
        <title>Whole-genome landscape of Medicago truncatula symbiotic genes.</title>
        <authorList>
            <person name="Pecrix Y."/>
            <person name="Staton S.E."/>
            <person name="Sallet E."/>
            <person name="Lelandais-Briere C."/>
            <person name="Moreau S."/>
            <person name="Carrere S."/>
            <person name="Blein T."/>
            <person name="Jardinaud M.F."/>
            <person name="Latrasse D."/>
            <person name="Zouine M."/>
            <person name="Zahm M."/>
            <person name="Kreplak J."/>
            <person name="Mayjonade B."/>
            <person name="Satge C."/>
            <person name="Perez M."/>
            <person name="Cauet S."/>
            <person name="Marande W."/>
            <person name="Chantry-Darmon C."/>
            <person name="Lopez-Roques C."/>
            <person name="Bouchez O."/>
            <person name="Berard A."/>
            <person name="Debelle F."/>
            <person name="Munos S."/>
            <person name="Bendahmane A."/>
            <person name="Berges H."/>
            <person name="Niebel A."/>
            <person name="Buitink J."/>
            <person name="Frugier F."/>
            <person name="Benhamed M."/>
            <person name="Crespi M."/>
            <person name="Gouzy J."/>
            <person name="Gamas P."/>
        </authorList>
    </citation>
    <scope>NUCLEOTIDE SEQUENCE [LARGE SCALE GENOMIC DNA]</scope>
    <source>
        <strain evidence="6">cv. Jemalong A17</strain>
    </source>
</reference>
<gene>
    <name evidence="3" type="ORF">MtrunA17_Chr3g0108421</name>
    <name evidence="4" type="ORF">MtrunA17_Chr3g0108471</name>
    <name evidence="5" type="ORF">MtrunA17_Chr3g0108501</name>
</gene>
<dbReference type="AlphaFoldDB" id="A0A396ITZ5"/>
<dbReference type="Gramene" id="rna16226">
    <property type="protein sequence ID" value="RHN67961.1"/>
    <property type="gene ID" value="gene16226"/>
</dbReference>
<dbReference type="InterPro" id="IPR009810">
    <property type="entry name" value="Nodulin_late_dom"/>
</dbReference>
<name>A0A396ITZ5_MEDTR</name>
<reference evidence="3" key="2">
    <citation type="journal article" date="2018" name="Nat. Plants">
        <title>Whole-genome landscape of Medicago truncatula symbiotic genes.</title>
        <authorList>
            <person name="Pecrix Y."/>
            <person name="Gamas P."/>
            <person name="Carrere S."/>
        </authorList>
    </citation>
    <scope>NUCLEOTIDE SEQUENCE</scope>
    <source>
        <tissue evidence="3">Leaves</tissue>
    </source>
</reference>
<proteinExistence type="predicted"/>
<evidence type="ECO:0000259" key="2">
    <source>
        <dbReference type="Pfam" id="PF07127"/>
    </source>
</evidence>
<protein>
    <submittedName>
        <fullName evidence="3">Putative Late nodulin</fullName>
    </submittedName>
</protein>
<evidence type="ECO:0000256" key="1">
    <source>
        <dbReference type="SAM" id="Phobius"/>
    </source>
</evidence>
<dbReference type="Pfam" id="PF07127">
    <property type="entry name" value="Nodulin_late"/>
    <property type="match status" value="1"/>
</dbReference>
<dbReference type="EMBL" id="PSQE01000003">
    <property type="protein sequence ID" value="RHN67958.1"/>
    <property type="molecule type" value="Genomic_DNA"/>
</dbReference>
<keyword evidence="1" id="KW-1133">Transmembrane helix</keyword>
<dbReference type="EMBL" id="PSQE01000003">
    <property type="protein sequence ID" value="RHN67961.1"/>
    <property type="molecule type" value="Genomic_DNA"/>
</dbReference>
<keyword evidence="1" id="KW-0472">Membrane</keyword>
<keyword evidence="1" id="KW-0812">Transmembrane</keyword>
<evidence type="ECO:0000313" key="6">
    <source>
        <dbReference type="Proteomes" id="UP000265566"/>
    </source>
</evidence>
<feature type="domain" description="Late nodulin" evidence="2">
    <location>
        <begin position="7"/>
        <end position="50"/>
    </location>
</feature>
<feature type="transmembrane region" description="Helical" evidence="1">
    <location>
        <begin position="12"/>
        <end position="34"/>
    </location>
</feature>
<organism evidence="3">
    <name type="scientific">Medicago truncatula</name>
    <name type="common">Barrel medic</name>
    <name type="synonym">Medicago tribuloides</name>
    <dbReference type="NCBI Taxonomy" id="3880"/>
    <lineage>
        <taxon>Eukaryota</taxon>
        <taxon>Viridiplantae</taxon>
        <taxon>Streptophyta</taxon>
        <taxon>Embryophyta</taxon>
        <taxon>Tracheophyta</taxon>
        <taxon>Spermatophyta</taxon>
        <taxon>Magnoliopsida</taxon>
        <taxon>eudicotyledons</taxon>
        <taxon>Gunneridae</taxon>
        <taxon>Pentapetalae</taxon>
        <taxon>rosids</taxon>
        <taxon>fabids</taxon>
        <taxon>Fabales</taxon>
        <taxon>Fabaceae</taxon>
        <taxon>Papilionoideae</taxon>
        <taxon>50 kb inversion clade</taxon>
        <taxon>NPAAA clade</taxon>
        <taxon>Hologalegina</taxon>
        <taxon>IRL clade</taxon>
        <taxon>Trifolieae</taxon>
        <taxon>Medicago</taxon>
    </lineage>
</organism>
<dbReference type="EMBL" id="PSQE01000003">
    <property type="protein sequence ID" value="RHN67953.1"/>
    <property type="molecule type" value="Genomic_DNA"/>
</dbReference>
<dbReference type="GO" id="GO:0046872">
    <property type="term" value="F:metal ion binding"/>
    <property type="evidence" value="ECO:0007669"/>
    <property type="project" value="InterPro"/>
</dbReference>
<evidence type="ECO:0000313" key="4">
    <source>
        <dbReference type="EMBL" id="RHN67958.1"/>
    </source>
</evidence>
<evidence type="ECO:0000313" key="3">
    <source>
        <dbReference type="EMBL" id="RHN67953.1"/>
    </source>
</evidence>
<comment type="caution">
    <text evidence="3">The sequence shown here is derived from an EMBL/GenBank/DDBJ whole genome shotgun (WGS) entry which is preliminary data.</text>
</comment>
<sequence>MQKARNMAKLVKLVYVIIVFYTLFLVATEIVSGIPCNDDVDCPQTLCEQLIADFKYMIDFKSECVSRMCACTGSPV</sequence>
<accession>A0A396ITZ5</accession>
<evidence type="ECO:0000313" key="5">
    <source>
        <dbReference type="EMBL" id="RHN67961.1"/>
    </source>
</evidence>
<dbReference type="Gramene" id="rna16223">
    <property type="protein sequence ID" value="RHN67958.1"/>
    <property type="gene ID" value="gene16223"/>
</dbReference>
<dbReference type="Proteomes" id="UP000265566">
    <property type="component" value="Chromosome 3"/>
</dbReference>